<dbReference type="SMART" id="SM00327">
    <property type="entry name" value="VWA"/>
    <property type="match status" value="2"/>
</dbReference>
<dbReference type="InterPro" id="IPR002035">
    <property type="entry name" value="VWF_A"/>
</dbReference>
<keyword evidence="1 9" id="KW-0732">Signal</keyword>
<dbReference type="Gene3D" id="1.10.2000.10">
    <property type="entry name" value="Frizzled cysteine-rich domain"/>
    <property type="match status" value="1"/>
</dbReference>
<dbReference type="InterPro" id="IPR013320">
    <property type="entry name" value="ConA-like_dom_sf"/>
</dbReference>
<dbReference type="Ensembl" id="ENSMUNT00000034418.1">
    <property type="protein sequence ID" value="ENSMUNP00000027207.1"/>
    <property type="gene ID" value="ENSMUNG00000017469.1"/>
</dbReference>
<dbReference type="Pfam" id="PF00092">
    <property type="entry name" value="VWA"/>
    <property type="match status" value="2"/>
</dbReference>
<evidence type="ECO:0000256" key="5">
    <source>
        <dbReference type="ARBA" id="ARBA00043858"/>
    </source>
</evidence>
<dbReference type="InterPro" id="IPR036790">
    <property type="entry name" value="Frizzled_dom_sf"/>
</dbReference>
<dbReference type="FunFam" id="3.40.50.410:FF:000052">
    <property type="entry name" value="collagen alpha-2(VI) chain isoform X1"/>
    <property type="match status" value="1"/>
</dbReference>
<evidence type="ECO:0000256" key="8">
    <source>
        <dbReference type="SAM" id="MobiDB-lite"/>
    </source>
</evidence>
<keyword evidence="4 7" id="KW-1015">Disulfide bond</keyword>
<dbReference type="Gene3D" id="2.60.120.200">
    <property type="match status" value="1"/>
</dbReference>
<dbReference type="Pfam" id="PF01391">
    <property type="entry name" value="Collagen"/>
    <property type="match status" value="3"/>
</dbReference>
<dbReference type="InterPro" id="IPR020067">
    <property type="entry name" value="Frizzled_dom"/>
</dbReference>
<dbReference type="InterPro" id="IPR008160">
    <property type="entry name" value="Collagen"/>
</dbReference>
<comment type="caution">
    <text evidence="7">Lacks conserved residue(s) required for the propagation of feature annotation.</text>
</comment>
<dbReference type="GO" id="GO:0030020">
    <property type="term" value="F:extracellular matrix structural constituent conferring tensile strength"/>
    <property type="evidence" value="ECO:0007669"/>
    <property type="project" value="TreeGrafter"/>
</dbReference>
<dbReference type="PROSITE" id="PS50234">
    <property type="entry name" value="VWFA"/>
    <property type="match status" value="2"/>
</dbReference>
<dbReference type="PANTHER" id="PTHR22588:SF15">
    <property type="entry name" value="VWFA DOMAIN-CONTAINING PROTEIN"/>
    <property type="match status" value="1"/>
</dbReference>
<dbReference type="Gene3D" id="3.40.50.410">
    <property type="entry name" value="von Willebrand factor, type A domain"/>
    <property type="match status" value="2"/>
</dbReference>
<feature type="chain" id="PRO_5043411660" evidence="9">
    <location>
        <begin position="22"/>
        <end position="1492"/>
    </location>
</feature>
<dbReference type="CDD" id="cd00198">
    <property type="entry name" value="vWFA"/>
    <property type="match status" value="1"/>
</dbReference>
<dbReference type="SMART" id="SM00282">
    <property type="entry name" value="LamG"/>
    <property type="match status" value="1"/>
</dbReference>
<reference evidence="10" key="2">
    <citation type="submission" date="2025-08" db="UniProtKB">
        <authorList>
            <consortium name="Ensembl"/>
        </authorList>
    </citation>
    <scope>IDENTIFICATION</scope>
</reference>
<dbReference type="InterPro" id="IPR001791">
    <property type="entry name" value="Laminin_G"/>
</dbReference>
<dbReference type="FunFam" id="2.60.120.200:FF:000039">
    <property type="entry name" value="Collagen XV alpha 1 chain"/>
    <property type="match status" value="1"/>
</dbReference>
<feature type="compositionally biased region" description="Basic and acidic residues" evidence="8">
    <location>
        <begin position="833"/>
        <end position="847"/>
    </location>
</feature>
<feature type="compositionally biased region" description="Basic and acidic residues" evidence="8">
    <location>
        <begin position="66"/>
        <end position="75"/>
    </location>
</feature>
<dbReference type="PRINTS" id="PR00453">
    <property type="entry name" value="VWFADOMAIN"/>
</dbReference>
<dbReference type="PROSITE" id="PS50038">
    <property type="entry name" value="FZ"/>
    <property type="match status" value="1"/>
</dbReference>
<dbReference type="SUPFAM" id="SSF63501">
    <property type="entry name" value="Frizzled cysteine-rich domain"/>
    <property type="match status" value="1"/>
</dbReference>
<feature type="disulfide bond" evidence="7">
    <location>
        <begin position="433"/>
        <end position="479"/>
    </location>
</feature>
<feature type="region of interest" description="Disordered" evidence="8">
    <location>
        <begin position="66"/>
        <end position="94"/>
    </location>
</feature>
<keyword evidence="2" id="KW-0677">Repeat</keyword>
<dbReference type="PANTHER" id="PTHR22588">
    <property type="entry name" value="VWFA DOMAIN-CONTAINING PROTEIN"/>
    <property type="match status" value="1"/>
</dbReference>
<reference evidence="10" key="3">
    <citation type="submission" date="2025-09" db="UniProtKB">
        <authorList>
            <consortium name="Ensembl"/>
        </authorList>
    </citation>
    <scope>IDENTIFICATION</scope>
</reference>
<evidence type="ECO:0000256" key="7">
    <source>
        <dbReference type="PROSITE-ProRule" id="PRU00090"/>
    </source>
</evidence>
<protein>
    <submittedName>
        <fullName evidence="10">Uncharacterized protein</fullName>
    </submittedName>
</protein>
<feature type="disulfide bond" evidence="7">
    <location>
        <begin position="470"/>
        <end position="508"/>
    </location>
</feature>
<dbReference type="Proteomes" id="UP000694405">
    <property type="component" value="Chromosome 8"/>
</dbReference>
<dbReference type="Pfam" id="PF01392">
    <property type="entry name" value="Fz"/>
    <property type="match status" value="1"/>
</dbReference>
<evidence type="ECO:0000256" key="2">
    <source>
        <dbReference type="ARBA" id="ARBA00022737"/>
    </source>
</evidence>
<keyword evidence="3" id="KW-0176">Collagen</keyword>
<proteinExistence type="inferred from homology"/>
<dbReference type="InterPro" id="IPR052229">
    <property type="entry name" value="Collagen-VI/PIF"/>
</dbReference>
<evidence type="ECO:0000313" key="11">
    <source>
        <dbReference type="Proteomes" id="UP000694405"/>
    </source>
</evidence>
<dbReference type="SUPFAM" id="SSF53300">
    <property type="entry name" value="vWA-like"/>
    <property type="match status" value="2"/>
</dbReference>
<evidence type="ECO:0000256" key="4">
    <source>
        <dbReference type="ARBA" id="ARBA00023157"/>
    </source>
</evidence>
<evidence type="ECO:0000313" key="10">
    <source>
        <dbReference type="Ensembl" id="ENSMUNP00000027207.1"/>
    </source>
</evidence>
<dbReference type="SMART" id="SM00210">
    <property type="entry name" value="TSPN"/>
    <property type="match status" value="1"/>
</dbReference>
<feature type="signal peptide" evidence="9">
    <location>
        <begin position="1"/>
        <end position="21"/>
    </location>
</feature>
<dbReference type="SMART" id="SM00063">
    <property type="entry name" value="FRI"/>
    <property type="match status" value="1"/>
</dbReference>
<feature type="compositionally biased region" description="Acidic residues" evidence="8">
    <location>
        <begin position="741"/>
        <end position="752"/>
    </location>
</feature>
<evidence type="ECO:0000256" key="6">
    <source>
        <dbReference type="ARBA" id="ARBA00044000"/>
    </source>
</evidence>
<evidence type="ECO:0000256" key="9">
    <source>
        <dbReference type="SAM" id="SignalP"/>
    </source>
</evidence>
<evidence type="ECO:0000256" key="3">
    <source>
        <dbReference type="ARBA" id="ARBA00023119"/>
    </source>
</evidence>
<dbReference type="FunFam" id="3.40.50.410:FF:000027">
    <property type="entry name" value="collagen alpha-2(VI) chain isoform X1"/>
    <property type="match status" value="1"/>
</dbReference>
<dbReference type="GO" id="GO:0005581">
    <property type="term" value="C:collagen trimer"/>
    <property type="evidence" value="ECO:0007669"/>
    <property type="project" value="UniProtKB-KW"/>
</dbReference>
<feature type="compositionally biased region" description="Low complexity" evidence="8">
    <location>
        <begin position="859"/>
        <end position="875"/>
    </location>
</feature>
<dbReference type="InterPro" id="IPR036465">
    <property type="entry name" value="vWFA_dom_sf"/>
</dbReference>
<reference evidence="10" key="1">
    <citation type="submission" date="2020-03" db="EMBL/GenBank/DDBJ databases">
        <title>Melopsittacus undulatus (budgerigar) genome, bMelUnd1, maternal haplotype with Z.</title>
        <authorList>
            <person name="Gedman G."/>
            <person name="Mountcastle J."/>
            <person name="Haase B."/>
            <person name="Formenti G."/>
            <person name="Wright T."/>
            <person name="Apodaca J."/>
            <person name="Pelan S."/>
            <person name="Chow W."/>
            <person name="Rhie A."/>
            <person name="Howe K."/>
            <person name="Fedrigo O."/>
            <person name="Jarvis E.D."/>
        </authorList>
    </citation>
    <scope>NUCLEOTIDE SEQUENCE [LARGE SCALE GENOMIC DNA]</scope>
</reference>
<feature type="compositionally biased region" description="Pro residues" evidence="8">
    <location>
        <begin position="1029"/>
        <end position="1039"/>
    </location>
</feature>
<sequence length="1492" mass="157604">MAPLSLGVLLLLACCFSSSQTNLLDWIWSTAAPGEGMAASEPLTSTAAPIPNASLRIWGEQLERDVTTPQHREPEPGTAALIGEGTAAENTGNTTRLVESTTRARMSIAPPHSTSPTPEQDAATSSIEDLGMGSTKDLQLLRMGSTEDPHRFGMGSTKDPQLLQMGSTEGPHLFGMGSTEDPHLLGMGSTEDPHLFGMGSTKDPQLLRMGSTEDPHPFGMGSTEDPHLLGMGSTKDPHLFGMGSTEDPNLLGMGSTEDPQLFGKGSTEDPHLLGMGSTEDLQLLGTGTPAVPGPWVSLQSPAGPHPGSAPFPSSPGDSSHAQAVLPGDPMAHPAQPHHGASPASLNPWHSTHRPGLALAGVNGSWSSAVPNGRADNSVDPPLLAHPLGPLDFDLLTATARLYSNSGTGLASFFPGLMPPSGHCQPIPSQLPFCSVLGTSHFTLPNYLRHGTEVEVWAALHEWEGLLDSRCHHYLEWFLCLLLLPGCSASVPITPPPCQGFCEAIRDLCWMHLAGGRLPLPCDALPAEDGGYSCVFINASAENPRADVSLLELIGDPPPDEILKINGPDNNPGYVFGPNANTGQVARYHLPSPFYRDFSLLFHIQPTTPRAGVLFAVTDTSQSIIYVGVKLSELRAGKQHIIFYYTEPGSPRSYAAANFTVPTLLNQWTRFAISVEEDEVILYLDCEEHDRVRFERSPDEMELEEGSGLFVAQAGGADPDKYQGVIADLKLHGDPRAAERQCEEEEDDAEEASGDFGSGAEGGHQPLGKVGGVPGLKGEKGEIGSDGRRGAAGLAGRDGTDGQKGKLGRIGPPGCKGDPGDKGPDGYPGDAGDQGERGDEGIKGDPGRPGRSGPPGPPGEKGNLGLPGNPGAQGPAGRKGGKGEPGPPGPKGEPGRRGDPGTKGSKGTPGAKGERGDPGPEGSRGLPGEVGSKGARGEQGIPGPRGPSGPVGEPGRIGSRGDPGDLGPRGEAGPPGPKGDRGRPGFSYPGPRGPQGDKGEKGQPGPKGARGELGPKGVQGTKGEKGEPGDPGPGGEPGPRGPTGEAGPEGTPGPPGDPGLTDCDVMTYVRETCGCCDCEKRCGALDIMFVIDSSESIGYTNFTLEKNFVVNVVSRLGSIAKDPKSQTGARVGVVQYSHEGTFEAIKLDDERIDSLSSFKEAVKRLEWIAGGTWTPSALQFAYNKLIKESRREKAQVFAVVITDGRYDPRDDDKNLGALCGRDVVVNTIGIGDMFDQPEQSETLVSIACNEPQRVQKMRLFSDLVAEEFIDKMEDVLCPDPQVVCPELPCQTELAVAQCTQRPVDVVFLLDGSERIGEQNFHRAHRFVEDVARQLTLANSNSDNMNARVALLQYGSERDQNVVFPLTYNLTEISNALAQIKYLDSSSNIGSAIIHAINNIVLSPGDGQRLARRNAELSFVFITDGITGSKNLEEAINSMKKQDVMPTVVALGSDVDMDVLLKLGLGDRAAIFREKDYDSLSQPSFFDRFIRWIC</sequence>
<comment type="similarity">
    <text evidence="6">Belongs to the type VI collagen family.</text>
</comment>
<name>A0A8V5GB24_MELUD</name>
<dbReference type="FunFam" id="1.10.2000.10:FF:000017">
    <property type="entry name" value="Alpha 1 type XVIII collagen"/>
    <property type="match status" value="1"/>
</dbReference>
<dbReference type="InterPro" id="IPR048287">
    <property type="entry name" value="TSPN-like_N"/>
</dbReference>
<feature type="compositionally biased region" description="Basic and acidic residues" evidence="8">
    <location>
        <begin position="776"/>
        <end position="788"/>
    </location>
</feature>
<keyword evidence="11" id="KW-1185">Reference proteome</keyword>
<feature type="compositionally biased region" description="Pro residues" evidence="8">
    <location>
        <begin position="303"/>
        <end position="313"/>
    </location>
</feature>
<dbReference type="SUPFAM" id="SSF49899">
    <property type="entry name" value="Concanavalin A-like lectins/glucanases"/>
    <property type="match status" value="1"/>
</dbReference>
<accession>A0A8V5GB24</accession>
<feature type="region of interest" description="Disordered" evidence="8">
    <location>
        <begin position="281"/>
        <end position="351"/>
    </location>
</feature>
<organism evidence="10 11">
    <name type="scientific">Melopsittacus undulatus</name>
    <name type="common">Budgerigar</name>
    <name type="synonym">Psittacus undulatus</name>
    <dbReference type="NCBI Taxonomy" id="13146"/>
    <lineage>
        <taxon>Eukaryota</taxon>
        <taxon>Metazoa</taxon>
        <taxon>Chordata</taxon>
        <taxon>Craniata</taxon>
        <taxon>Vertebrata</taxon>
        <taxon>Euteleostomi</taxon>
        <taxon>Archelosauria</taxon>
        <taxon>Archosauria</taxon>
        <taxon>Dinosauria</taxon>
        <taxon>Saurischia</taxon>
        <taxon>Theropoda</taxon>
        <taxon>Coelurosauria</taxon>
        <taxon>Aves</taxon>
        <taxon>Neognathae</taxon>
        <taxon>Neoaves</taxon>
        <taxon>Telluraves</taxon>
        <taxon>Australaves</taxon>
        <taxon>Psittaciformes</taxon>
        <taxon>Psittaculidae</taxon>
        <taxon>Melopsittacus</taxon>
    </lineage>
</organism>
<feature type="region of interest" description="Disordered" evidence="8">
    <location>
        <begin position="733"/>
        <end position="1057"/>
    </location>
</feature>
<comment type="function">
    <text evidence="5">Collagen VI acts as a cell-binding protein.</text>
</comment>
<evidence type="ECO:0000256" key="1">
    <source>
        <dbReference type="ARBA" id="ARBA00022729"/>
    </source>
</evidence>
<gene>
    <name evidence="10" type="primary">LOC115946370</name>
</gene>